<dbReference type="SUPFAM" id="SSF52980">
    <property type="entry name" value="Restriction endonuclease-like"/>
    <property type="match status" value="1"/>
</dbReference>
<dbReference type="PANTHER" id="PTHR43788:SF8">
    <property type="entry name" value="DNA-BINDING PROTEIN SMUBP-2"/>
    <property type="match status" value="1"/>
</dbReference>
<evidence type="ECO:0000256" key="4">
    <source>
        <dbReference type="ARBA" id="ARBA00022806"/>
    </source>
</evidence>
<dbReference type="Pfam" id="PF13195">
    <property type="entry name" value="DUF4011"/>
    <property type="match status" value="1"/>
</dbReference>
<dbReference type="InterPro" id="IPR047187">
    <property type="entry name" value="SF1_C_Upf1"/>
</dbReference>
<dbReference type="RefSeq" id="WP_208471074.1">
    <property type="nucleotide sequence ID" value="NZ_JAGFNS010000024.1"/>
</dbReference>
<feature type="compositionally biased region" description="Low complexity" evidence="6">
    <location>
        <begin position="1595"/>
        <end position="1610"/>
    </location>
</feature>
<evidence type="ECO:0000259" key="8">
    <source>
        <dbReference type="Pfam" id="PF13087"/>
    </source>
</evidence>
<gene>
    <name evidence="10" type="ORF">J5X75_30915</name>
</gene>
<accession>A0ABS3UTP8</accession>
<dbReference type="InterPro" id="IPR049468">
    <property type="entry name" value="Restrct_endonuc-II-like_dom"/>
</dbReference>
<comment type="caution">
    <text evidence="10">The sequence shown here is derived from an EMBL/GenBank/DDBJ whole genome shotgun (WGS) entry which is preliminary data.</text>
</comment>
<dbReference type="Pfam" id="PF18741">
    <property type="entry name" value="MTES_1575"/>
    <property type="match status" value="1"/>
</dbReference>
<dbReference type="Pfam" id="PF13086">
    <property type="entry name" value="AAA_11"/>
    <property type="match status" value="1"/>
</dbReference>
<dbReference type="PANTHER" id="PTHR43788">
    <property type="entry name" value="DNA2/NAM7 HELICASE FAMILY MEMBER"/>
    <property type="match status" value="1"/>
</dbReference>
<keyword evidence="2" id="KW-0547">Nucleotide-binding</keyword>
<dbReference type="InterPro" id="IPR050534">
    <property type="entry name" value="Coronavir_polyprotein_1ab"/>
</dbReference>
<dbReference type="InterPro" id="IPR041679">
    <property type="entry name" value="DNA2/NAM7-like_C"/>
</dbReference>
<feature type="domain" description="Restriction endonuclease type II-like" evidence="9">
    <location>
        <begin position="1481"/>
        <end position="1579"/>
    </location>
</feature>
<name>A0ABS3UTP8_9ACTN</name>
<dbReference type="InterPro" id="IPR025103">
    <property type="entry name" value="DUF4011"/>
</dbReference>
<reference evidence="10 11" key="1">
    <citation type="submission" date="2021-03" db="EMBL/GenBank/DDBJ databases">
        <title>Actinoplanes flavus sp. nov., a novel actinomycete isolated from Coconut Palm rhizosphere soil.</title>
        <authorList>
            <person name="Luo X."/>
        </authorList>
    </citation>
    <scope>NUCLEOTIDE SEQUENCE [LARGE SCALE GENOMIC DNA]</scope>
    <source>
        <strain evidence="10 11">NEAU-H7</strain>
    </source>
</reference>
<sequence>MGIRCDDDDPPEPGAARAGVHAALRAWRDSLIDLSDNNRLIHFTDGRADSVRISSPDPERVIAALTRGGRCSLTGLGPGDGGAPAPVLRTELTERTLGPLLRRMMRRARQEHLDRGVAVLHLALGLLHWRLADDDEDPDSETTNYTSPLLLLPADLVAGDQGRPPDLRLRDAEPVFNPALALRLKRAGISVPALDPGADLDVARYWADFTGTVARRNGWHIEPAAVLTCLTFHKEAIFQDLRDNEDRILAHPVIRALAVTDSRRQTGRFRFTPIRPEDTDRLAPPEDVPLVLDADSSQRACVAAALAGHSFVMDGPPGTGKSQTVANMIGALLHAGKSVLFVSEKVAALDVVHHRLTDAGLGRYLLELHGQKAGRREVATALAAAVDDVPDTPAAAPTVDLATLRDLREQLTAYAYAMNETREPLGATLHQVIGHCAALSRTPAAPVPAIDPADLTPDAMHRVREATDQLSRSWRALSDPGLVWRDVTTRESLDPALSRAEKALAALARAARTAEPAAIAFRLRRPADAPALARLADHAGARPAGVADSWLTADDLDPIRVAADRRAVDLAAAAEAAALAEHHAGVPWTALPPAAGLPVVPSLEALPAPVDLTTLTAGAADELAHSFTRAAEQLDVRRRAVDRVTAGLGLPPVHVVQDIARVAAIVELGDRPHKPEPFWFRPGALPTVRTGAGVLRRALETLVAAEIQARSYFAETVLSEPVEELAERFAHVHRGMRRLRAAYRRDRRHLAGHVLPTADLGDAIAHIGTAVAWKRALEDLTAAEHSYAAALGRHWQGRGTDFAALDDAIAVAATAIATVPPSGIEGVAGHLCAADPDPAPSRVVTEARDALLRWQATLRPAPSPAARPELVNEAIDDALTWLTEHAVALHAAAETVRAYDAATGRTLDYAETLRLARLRAAADRARAAAEDRTGEMPHTDPAALAAAVAWAARTRELAGGQLTEAQAEALHDLRPVPGLAERAQEWAEAGRAVLAGFAPQRQAELRGRFDDYRRAATLLRQLRDDGSGQEEWFACLDAREVLAAHGLDAAVGYCADQHVDRALVPAVLRRALLHGWVDAVARADGRLRTWRSEDRDRLVAEFRQADGKLAALASRQIIAAIEARRPPADSAATNLLRREAMKASRQIPVRDLIAQARDAVLALRPCVLASPLTVSQSLPPDITFDVVIFDEASQVTPAEAVNCVYRGRSLITAGDDRQLPPTSFFDRSYSAAGQDSEVLDYQSVLELAKACGAFPGMSLTWHYRSRHQALVAFANDAFYQGRLNTFPAPVIDGPDAGVELFPVAGVYRRATSRDNPVEAERAAERIVHHFATRPHATLGVVTFSVAQAEAIERALERIAARHPALRRAVVDDRLHGFFIKSLESVQGDERDVMIFSIGYGFDESGRITANFGALNRTNGWRRLNVAITRARHRVEIVTSILARDIPESENEGVRQLAAYLDHVERDGGAGRDDGSGPAGEFVTSVLETVRSWGYPARTDLGTAGGRLDIAVRHPDDPAGDYLLGVRCDGPGYRDCPAARDRDHLNDQVLTGLGWRLHRAWALAWHRDRAGEESRLMTALEDAARTRRARTGPVEAPARLPHAAAARRPGR</sequence>
<protein>
    <submittedName>
        <fullName evidence="10">DUF4011 domain-containing protein</fullName>
    </submittedName>
</protein>
<dbReference type="InterPro" id="IPR011335">
    <property type="entry name" value="Restrct_endonuc-II-like"/>
</dbReference>
<dbReference type="CDD" id="cd18808">
    <property type="entry name" value="SF1_C_Upf1"/>
    <property type="match status" value="1"/>
</dbReference>
<dbReference type="Proteomes" id="UP000679690">
    <property type="component" value="Unassembled WGS sequence"/>
</dbReference>
<evidence type="ECO:0000256" key="2">
    <source>
        <dbReference type="ARBA" id="ARBA00022741"/>
    </source>
</evidence>
<keyword evidence="3" id="KW-0378">Hydrolase</keyword>
<evidence type="ECO:0000256" key="3">
    <source>
        <dbReference type="ARBA" id="ARBA00022801"/>
    </source>
</evidence>
<evidence type="ECO:0000259" key="7">
    <source>
        <dbReference type="Pfam" id="PF13086"/>
    </source>
</evidence>
<keyword evidence="5" id="KW-0067">ATP-binding</keyword>
<keyword evidence="4" id="KW-0347">Helicase</keyword>
<comment type="similarity">
    <text evidence="1">Belongs to the DNA2/NAM7 helicase family.</text>
</comment>
<dbReference type="EMBL" id="JAGFNS010000024">
    <property type="protein sequence ID" value="MBO3741927.1"/>
    <property type="molecule type" value="Genomic_DNA"/>
</dbReference>
<feature type="domain" description="DNA2/NAM7 helicase-like C-terminal" evidence="8">
    <location>
        <begin position="1243"/>
        <end position="1438"/>
    </location>
</feature>
<evidence type="ECO:0000256" key="1">
    <source>
        <dbReference type="ARBA" id="ARBA00007913"/>
    </source>
</evidence>
<proteinExistence type="inferred from homology"/>
<dbReference type="Gene3D" id="3.40.50.300">
    <property type="entry name" value="P-loop containing nucleotide triphosphate hydrolases"/>
    <property type="match status" value="3"/>
</dbReference>
<evidence type="ECO:0000313" key="10">
    <source>
        <dbReference type="EMBL" id="MBO3741927.1"/>
    </source>
</evidence>
<organism evidence="10 11">
    <name type="scientific">Actinoplanes flavus</name>
    <dbReference type="NCBI Taxonomy" id="2820290"/>
    <lineage>
        <taxon>Bacteria</taxon>
        <taxon>Bacillati</taxon>
        <taxon>Actinomycetota</taxon>
        <taxon>Actinomycetes</taxon>
        <taxon>Micromonosporales</taxon>
        <taxon>Micromonosporaceae</taxon>
        <taxon>Actinoplanes</taxon>
    </lineage>
</organism>
<dbReference type="InterPro" id="IPR027417">
    <property type="entry name" value="P-loop_NTPase"/>
</dbReference>
<evidence type="ECO:0000256" key="5">
    <source>
        <dbReference type="ARBA" id="ARBA00022840"/>
    </source>
</evidence>
<feature type="region of interest" description="Disordered" evidence="6">
    <location>
        <begin position="1585"/>
        <end position="1610"/>
    </location>
</feature>
<dbReference type="InterPro" id="IPR041677">
    <property type="entry name" value="DNA2/NAM7_AAA_11"/>
</dbReference>
<keyword evidence="11" id="KW-1185">Reference proteome</keyword>
<evidence type="ECO:0000313" key="11">
    <source>
        <dbReference type="Proteomes" id="UP000679690"/>
    </source>
</evidence>
<dbReference type="Pfam" id="PF13087">
    <property type="entry name" value="AAA_12"/>
    <property type="match status" value="1"/>
</dbReference>
<dbReference type="SUPFAM" id="SSF52540">
    <property type="entry name" value="P-loop containing nucleoside triphosphate hydrolases"/>
    <property type="match status" value="2"/>
</dbReference>
<feature type="domain" description="DNA2/NAM7 helicase helicase" evidence="7">
    <location>
        <begin position="295"/>
        <end position="358"/>
    </location>
</feature>
<evidence type="ECO:0000259" key="9">
    <source>
        <dbReference type="Pfam" id="PF18741"/>
    </source>
</evidence>
<evidence type="ECO:0000256" key="6">
    <source>
        <dbReference type="SAM" id="MobiDB-lite"/>
    </source>
</evidence>